<dbReference type="Proteomes" id="UP000216885">
    <property type="component" value="Unassembled WGS sequence"/>
</dbReference>
<sequence>MAKSKYITTRKIIGVKVIPIGSVLELTEEQANHPLYRTRVRKADSTVQLEAASPAAATGEKERKGKIIAKLKELKIDFDGRKSADELGALLPPDELKALFPTE</sequence>
<evidence type="ECO:0000313" key="2">
    <source>
        <dbReference type="Proteomes" id="UP000216885"/>
    </source>
</evidence>
<gene>
    <name evidence="1" type="ORF">CAL20_09835</name>
</gene>
<proteinExistence type="predicted"/>
<protein>
    <submittedName>
        <fullName evidence="1">Uncharacterized protein</fullName>
    </submittedName>
</protein>
<comment type="caution">
    <text evidence="1">The sequence shown here is derived from an EMBL/GenBank/DDBJ whole genome shotgun (WGS) entry which is preliminary data.</text>
</comment>
<dbReference type="RefSeq" id="WP_094837732.1">
    <property type="nucleotide sequence ID" value="NZ_NEVQ01000012.1"/>
</dbReference>
<evidence type="ECO:0000313" key="1">
    <source>
        <dbReference type="EMBL" id="OZI57665.1"/>
    </source>
</evidence>
<accession>A0A261U7R1</accession>
<name>A0A261U7R1_9BORD</name>
<reference evidence="1 2" key="1">
    <citation type="submission" date="2017-05" db="EMBL/GenBank/DDBJ databases">
        <title>Complete and WGS of Bordetella genogroups.</title>
        <authorList>
            <person name="Spilker T."/>
            <person name="LiPuma J."/>
        </authorList>
    </citation>
    <scope>NUCLEOTIDE SEQUENCE [LARGE SCALE GENOMIC DNA]</scope>
    <source>
        <strain evidence="1 2">AU9919</strain>
    </source>
</reference>
<keyword evidence="2" id="KW-1185">Reference proteome</keyword>
<organism evidence="1 2">
    <name type="scientific">Bordetella genomosp. 4</name>
    <dbReference type="NCBI Taxonomy" id="463044"/>
    <lineage>
        <taxon>Bacteria</taxon>
        <taxon>Pseudomonadati</taxon>
        <taxon>Pseudomonadota</taxon>
        <taxon>Betaproteobacteria</taxon>
        <taxon>Burkholderiales</taxon>
        <taxon>Alcaligenaceae</taxon>
        <taxon>Bordetella</taxon>
    </lineage>
</organism>
<dbReference type="AlphaFoldDB" id="A0A261U7R1"/>
<dbReference type="EMBL" id="NEVQ01000012">
    <property type="protein sequence ID" value="OZI57665.1"/>
    <property type="molecule type" value="Genomic_DNA"/>
</dbReference>